<feature type="binding site" evidence="1">
    <location>
        <position position="20"/>
    </location>
    <ligand>
        <name>substrate</name>
    </ligand>
</feature>
<dbReference type="InterPro" id="IPR027508">
    <property type="entry name" value="DHN_aldolase_MptD"/>
</dbReference>
<protein>
    <recommendedName>
        <fullName evidence="1">Dihydroneopterin aldolase</fullName>
        <shortName evidence="1">DHNA</shortName>
        <ecNumber evidence="1">4.1.2.25</ecNumber>
    </recommendedName>
    <alternativeName>
        <fullName evidence="1">7,8-dihydroneopterin aldolase</fullName>
    </alternativeName>
</protein>
<accession>A0A1V0N5A8</accession>
<dbReference type="STRING" id="74969.FAD_1426"/>
<dbReference type="InterPro" id="IPR036839">
    <property type="entry name" value="MptD_sf"/>
</dbReference>
<keyword evidence="5" id="KW-1185">Reference proteome</keyword>
<reference evidence="3 5" key="1">
    <citation type="submission" date="2011-10" db="EMBL/GenBank/DDBJ databases">
        <title>Metabolic and evolutionary patterns in the extreme acidophile Ferroplasma acidiphilum.</title>
        <authorList>
            <person name="Golyshina O.V."/>
            <person name="Kozyavkin S.A."/>
            <person name="Tatusov R.L."/>
            <person name="Slesarev A.I."/>
            <person name="Golyshin P.N."/>
        </authorList>
    </citation>
    <scope>NUCLEOTIDE SEQUENCE [LARGE SCALE GENOMIC DNA]</scope>
    <source>
        <strain evidence="3">Berkeley</strain>
        <strain evidence="5">Y</strain>
    </source>
</reference>
<dbReference type="EMBL" id="JABGBP010000120">
    <property type="protein sequence ID" value="NOL59944.1"/>
    <property type="molecule type" value="Genomic_DNA"/>
</dbReference>
<dbReference type="RefSeq" id="WP_009886533.1">
    <property type="nucleotide sequence ID" value="NZ_CP015363.1"/>
</dbReference>
<dbReference type="EMBL" id="CP015363">
    <property type="protein sequence ID" value="ARD85284.1"/>
    <property type="molecule type" value="Genomic_DNA"/>
</dbReference>
<dbReference type="Proteomes" id="UP000546917">
    <property type="component" value="Unassembled WGS sequence"/>
</dbReference>
<evidence type="ECO:0000313" key="5">
    <source>
        <dbReference type="Proteomes" id="UP000192050"/>
    </source>
</evidence>
<name>A0A1V0N5A8_9ARCH</name>
<evidence type="ECO:0000259" key="2">
    <source>
        <dbReference type="Pfam" id="PF04038"/>
    </source>
</evidence>
<dbReference type="GeneID" id="16024659"/>
<dbReference type="KEGG" id="fai:FAD_1426"/>
<evidence type="ECO:0000313" key="6">
    <source>
        <dbReference type="Proteomes" id="UP000546917"/>
    </source>
</evidence>
<sequence length="118" mass="13807">MNDPSRKYFNCTDRERAIFESGIKLGAIFHQFIGVPVNDSNRKDMENAIEKSIKLQPFVESISVKINIEGQRNTSFQYVSLSGDMLDVRLAIRYNDQEVKARMQYMQDLNYPLMYLEE</sequence>
<gene>
    <name evidence="1" type="primary">mptD</name>
    <name evidence="3" type="ORF">FAD_1426</name>
    <name evidence="4" type="ORF">HLB00_03740</name>
</gene>
<comment type="similarity">
    <text evidence="1">Belongs to the archaeal dihydroneopterin aldolase family.</text>
</comment>
<dbReference type="GO" id="GO:0004150">
    <property type="term" value="F:dihydroneopterin aldolase activity"/>
    <property type="evidence" value="ECO:0007669"/>
    <property type="project" value="UniProtKB-UniRule"/>
</dbReference>
<feature type="domain" description="Dihydroneopterin aldolase MtpD C-terminal" evidence="2">
    <location>
        <begin position="12"/>
        <end position="117"/>
    </location>
</feature>
<dbReference type="Proteomes" id="UP000192050">
    <property type="component" value="Chromosome"/>
</dbReference>
<dbReference type="AlphaFoldDB" id="A0A1V0N5A8"/>
<keyword evidence="1" id="KW-0456">Lyase</keyword>
<evidence type="ECO:0000313" key="3">
    <source>
        <dbReference type="EMBL" id="ARD85284.1"/>
    </source>
</evidence>
<dbReference type="Gene3D" id="3.30.1300.20">
    <property type="entry name" value="7,8-dihydroneopterin aldolase (MptD)"/>
    <property type="match status" value="1"/>
</dbReference>
<dbReference type="OrthoDB" id="132689at2157"/>
<proteinExistence type="inferred from homology"/>
<comment type="subunit">
    <text evidence="1">Homotetramer.</text>
</comment>
<comment type="function">
    <text evidence="1">Catalyzes the conversion of 7,8-dihydroneopterin (H2Neo) to 6-hydroxymethyl-7,8-dihydropterin (6-HMD).</text>
</comment>
<evidence type="ECO:0000256" key="1">
    <source>
        <dbReference type="HAMAP-Rule" id="MF_02130"/>
    </source>
</evidence>
<comment type="catalytic activity">
    <reaction evidence="1">
        <text>7,8-dihydroneopterin = 6-hydroxymethyl-7,8-dihydropterin + glycolaldehyde</text>
        <dbReference type="Rhea" id="RHEA:10540"/>
        <dbReference type="ChEBI" id="CHEBI:17001"/>
        <dbReference type="ChEBI" id="CHEBI:17071"/>
        <dbReference type="ChEBI" id="CHEBI:44841"/>
        <dbReference type="EC" id="4.1.2.25"/>
    </reaction>
</comment>
<dbReference type="HAMAP" id="MF_02130">
    <property type="entry name" value="DHNA_arch"/>
    <property type="match status" value="1"/>
</dbReference>
<dbReference type="InterPro" id="IPR007181">
    <property type="entry name" value="MtpD_C"/>
</dbReference>
<feature type="binding site" evidence="1">
    <location>
        <position position="114"/>
    </location>
    <ligand>
        <name>substrate</name>
    </ligand>
</feature>
<evidence type="ECO:0000313" key="4">
    <source>
        <dbReference type="EMBL" id="NOL59944.1"/>
    </source>
</evidence>
<dbReference type="EC" id="4.1.2.25" evidence="1"/>
<dbReference type="SUPFAM" id="SSF143560">
    <property type="entry name" value="MK0786-like"/>
    <property type="match status" value="1"/>
</dbReference>
<dbReference type="Pfam" id="PF04038">
    <property type="entry name" value="DHNA"/>
    <property type="match status" value="1"/>
</dbReference>
<reference evidence="4 6" key="2">
    <citation type="submission" date="2020-05" db="EMBL/GenBank/DDBJ databases">
        <authorList>
            <person name="Zhang R."/>
        </authorList>
    </citation>
    <scope>NUCLEOTIDE SEQUENCE [LARGE SCALE GENOMIC DNA]</scope>
    <source>
        <strain evidence="4 6">DSM 28986</strain>
    </source>
</reference>
<organism evidence="3 5">
    <name type="scientific">Ferroplasma acidiphilum</name>
    <dbReference type="NCBI Taxonomy" id="74969"/>
    <lineage>
        <taxon>Archaea</taxon>
        <taxon>Methanobacteriati</taxon>
        <taxon>Thermoplasmatota</taxon>
        <taxon>Thermoplasmata</taxon>
        <taxon>Thermoplasmatales</taxon>
        <taxon>Ferroplasmaceae</taxon>
        <taxon>Ferroplasma</taxon>
    </lineage>
</organism>